<dbReference type="RefSeq" id="XP_002838918.1">
    <property type="nucleotide sequence ID" value="XM_002838872.1"/>
</dbReference>
<sequence length="101" mass="12108">MPDDVTTIAHRALRPGPFLIFFYPFLIFVFFPGTRLFFFLILTREQISAVNHFWKYSPFPGAYSFLFRIYYPIPCFHFCDNFCFLLSFFSLSFLLDLETWG</sequence>
<proteinExistence type="predicted"/>
<accession>D5GF16</accession>
<dbReference type="HOGENOM" id="CLU_2293752_0_0_1"/>
<dbReference type="AlphaFoldDB" id="D5GF16"/>
<dbReference type="Proteomes" id="UP000006911">
    <property type="component" value="Unassembled WGS sequence"/>
</dbReference>
<gene>
    <name evidence="2" type="ORF">GSTUM_00006697001</name>
</gene>
<evidence type="ECO:0000256" key="1">
    <source>
        <dbReference type="SAM" id="Phobius"/>
    </source>
</evidence>
<name>D5GF16_TUBMM</name>
<keyword evidence="3" id="KW-1185">Reference proteome</keyword>
<feature type="transmembrane region" description="Helical" evidence="1">
    <location>
        <begin position="75"/>
        <end position="95"/>
    </location>
</feature>
<dbReference type="InParanoid" id="D5GF16"/>
<keyword evidence="1" id="KW-1133">Transmembrane helix</keyword>
<reference evidence="2 3" key="1">
    <citation type="journal article" date="2010" name="Nature">
        <title>Perigord black truffle genome uncovers evolutionary origins and mechanisms of symbiosis.</title>
        <authorList>
            <person name="Martin F."/>
            <person name="Kohler A."/>
            <person name="Murat C."/>
            <person name="Balestrini R."/>
            <person name="Coutinho P.M."/>
            <person name="Jaillon O."/>
            <person name="Montanini B."/>
            <person name="Morin E."/>
            <person name="Noel B."/>
            <person name="Percudani R."/>
            <person name="Porcel B."/>
            <person name="Rubini A."/>
            <person name="Amicucci A."/>
            <person name="Amselem J."/>
            <person name="Anthouard V."/>
            <person name="Arcioni S."/>
            <person name="Artiguenave F."/>
            <person name="Aury J.M."/>
            <person name="Ballario P."/>
            <person name="Bolchi A."/>
            <person name="Brenna A."/>
            <person name="Brun A."/>
            <person name="Buee M."/>
            <person name="Cantarel B."/>
            <person name="Chevalier G."/>
            <person name="Couloux A."/>
            <person name="Da Silva C."/>
            <person name="Denoeud F."/>
            <person name="Duplessis S."/>
            <person name="Ghignone S."/>
            <person name="Hilselberger B."/>
            <person name="Iotti M."/>
            <person name="Marcais B."/>
            <person name="Mello A."/>
            <person name="Miranda M."/>
            <person name="Pacioni G."/>
            <person name="Quesneville H."/>
            <person name="Riccioni C."/>
            <person name="Ruotolo R."/>
            <person name="Splivallo R."/>
            <person name="Stocchi V."/>
            <person name="Tisserant E."/>
            <person name="Viscomi A.R."/>
            <person name="Zambonelli A."/>
            <person name="Zampieri E."/>
            <person name="Henrissat B."/>
            <person name="Lebrun M.H."/>
            <person name="Paolocci F."/>
            <person name="Bonfante P."/>
            <person name="Ottonello S."/>
            <person name="Wincker P."/>
        </authorList>
    </citation>
    <scope>NUCLEOTIDE SEQUENCE [LARGE SCALE GENOMIC DNA]</scope>
    <source>
        <strain evidence="2 3">Mel28</strain>
    </source>
</reference>
<feature type="transmembrane region" description="Helical" evidence="1">
    <location>
        <begin position="20"/>
        <end position="42"/>
    </location>
</feature>
<organism evidence="2 3">
    <name type="scientific">Tuber melanosporum (strain Mel28)</name>
    <name type="common">Perigord black truffle</name>
    <dbReference type="NCBI Taxonomy" id="656061"/>
    <lineage>
        <taxon>Eukaryota</taxon>
        <taxon>Fungi</taxon>
        <taxon>Dikarya</taxon>
        <taxon>Ascomycota</taxon>
        <taxon>Pezizomycotina</taxon>
        <taxon>Pezizomycetes</taxon>
        <taxon>Pezizales</taxon>
        <taxon>Tuberaceae</taxon>
        <taxon>Tuber</taxon>
    </lineage>
</organism>
<evidence type="ECO:0000313" key="3">
    <source>
        <dbReference type="Proteomes" id="UP000006911"/>
    </source>
</evidence>
<keyword evidence="1" id="KW-0472">Membrane</keyword>
<dbReference type="KEGG" id="tml:GSTUM_00006697001"/>
<protein>
    <submittedName>
        <fullName evidence="2">(Perigord truffle) hypothetical protein</fullName>
    </submittedName>
</protein>
<dbReference type="EMBL" id="FN430197">
    <property type="protein sequence ID" value="CAZ83109.1"/>
    <property type="molecule type" value="Genomic_DNA"/>
</dbReference>
<dbReference type="GeneID" id="9188647"/>
<keyword evidence="1" id="KW-0812">Transmembrane</keyword>
<evidence type="ECO:0000313" key="2">
    <source>
        <dbReference type="EMBL" id="CAZ83109.1"/>
    </source>
</evidence>